<keyword evidence="4" id="KW-0963">Cytoplasm</keyword>
<dbReference type="Pfam" id="PF18198">
    <property type="entry name" value="AAA_lid_11"/>
    <property type="match status" value="1"/>
</dbReference>
<dbReference type="FunFam" id="3.10.490.20:FF:000008">
    <property type="entry name" value="dynein heavy chain 2, axonemal"/>
    <property type="match status" value="1"/>
</dbReference>
<evidence type="ECO:0000256" key="17">
    <source>
        <dbReference type="ARBA" id="ARBA00063032"/>
    </source>
</evidence>
<keyword evidence="9" id="KW-0282">Flagellum</keyword>
<dbReference type="InterPro" id="IPR042222">
    <property type="entry name" value="Dynein_2_N"/>
</dbReference>
<dbReference type="EMBL" id="AAYL02000212">
    <property type="protein sequence ID" value="ESS30947.1"/>
    <property type="molecule type" value="Genomic_DNA"/>
</dbReference>
<dbReference type="GO" id="GO:0031514">
    <property type="term" value="C:motile cilium"/>
    <property type="evidence" value="ECO:0007669"/>
    <property type="project" value="UniProtKB-SubCell"/>
</dbReference>
<dbReference type="InterPro" id="IPR042219">
    <property type="entry name" value="AAA_lid_11_sf"/>
</dbReference>
<dbReference type="FunFam" id="3.20.180.20:FF:000001">
    <property type="entry name" value="Dynein axonemal heavy chain 5"/>
    <property type="match status" value="1"/>
</dbReference>
<dbReference type="InterPro" id="IPR041466">
    <property type="entry name" value="Dynein_AAA5_ext"/>
</dbReference>
<feature type="domain" description="Dynein heavy chain C-terminal" evidence="30">
    <location>
        <begin position="4243"/>
        <end position="4543"/>
    </location>
</feature>
<dbReference type="Pfam" id="PF18199">
    <property type="entry name" value="Dynein_C"/>
    <property type="match status" value="1"/>
</dbReference>
<dbReference type="Gene3D" id="1.10.8.710">
    <property type="match status" value="1"/>
</dbReference>
<evidence type="ECO:0000259" key="31">
    <source>
        <dbReference type="Pfam" id="PF22597"/>
    </source>
</evidence>
<evidence type="ECO:0000256" key="3">
    <source>
        <dbReference type="ARBA" id="ARBA00008887"/>
    </source>
</evidence>
<feature type="compositionally biased region" description="Basic and acidic residues" evidence="20">
    <location>
        <begin position="1002"/>
        <end position="1014"/>
    </location>
</feature>
<accession>V4ZF03</accession>
<dbReference type="Gene3D" id="1.10.472.130">
    <property type="match status" value="1"/>
</dbReference>
<dbReference type="Gene3D" id="1.20.920.20">
    <property type="match status" value="1"/>
</dbReference>
<gene>
    <name evidence="33" type="ORF">TGVEG_235920</name>
</gene>
<dbReference type="Pfam" id="PF12774">
    <property type="entry name" value="AAA_6"/>
    <property type="match status" value="1"/>
</dbReference>
<dbReference type="SUPFAM" id="SSF52540">
    <property type="entry name" value="P-loop containing nucleoside triphosphate hydrolases"/>
    <property type="match status" value="4"/>
</dbReference>
<evidence type="ECO:0000256" key="13">
    <source>
        <dbReference type="ARBA" id="ARBA00023175"/>
    </source>
</evidence>
<dbReference type="GO" id="GO:0051959">
    <property type="term" value="F:dynein light intermediate chain binding"/>
    <property type="evidence" value="ECO:0007669"/>
    <property type="project" value="InterPro"/>
</dbReference>
<evidence type="ECO:0000259" key="21">
    <source>
        <dbReference type="Pfam" id="PF03028"/>
    </source>
</evidence>
<comment type="subunit">
    <text evidence="17">The I1 inner arm complex (also known as the f dynein complex) is a two-headed isoform composed of two heavy chains (1-alpha and 1-beta), three intermediate chains and three light chains. I1 occupies a specific position proximal to the first radial spoke and repeats every 96 nm along the length of the axoneme.</text>
</comment>
<dbReference type="Gene3D" id="1.10.8.720">
    <property type="entry name" value="Region D6 of dynein motor"/>
    <property type="match status" value="1"/>
</dbReference>
<evidence type="ECO:0000256" key="5">
    <source>
        <dbReference type="ARBA" id="ARBA00022701"/>
    </source>
</evidence>
<keyword evidence="14" id="KW-0206">Cytoskeleton</keyword>
<feature type="region of interest" description="Disordered" evidence="20">
    <location>
        <begin position="992"/>
        <end position="1014"/>
    </location>
</feature>
<evidence type="ECO:0000256" key="18">
    <source>
        <dbReference type="ARBA" id="ARBA00077719"/>
    </source>
</evidence>
<dbReference type="PaxDb" id="5811-TGME49_035920"/>
<comment type="function">
    <text evidence="16">Force generating protein of eukaryotic cilia and flagella. Produces force towards the minus ends of microtubules. Dynein has ATPase activity; the force-producing power stroke is thought to occur on release of ADP. Required for assembly of the I1 inner arm complex and its targeting to the appropriate axoneme location. Also required for phototaxis.</text>
</comment>
<dbReference type="Pfam" id="PF08385">
    <property type="entry name" value="DHC_N1"/>
    <property type="match status" value="1"/>
</dbReference>
<evidence type="ECO:0000256" key="20">
    <source>
        <dbReference type="SAM" id="MobiDB-lite"/>
    </source>
</evidence>
<dbReference type="Pfam" id="PF12781">
    <property type="entry name" value="AAA_9"/>
    <property type="match status" value="1"/>
</dbReference>
<keyword evidence="7" id="KW-0547">Nucleotide-binding</keyword>
<dbReference type="GO" id="GO:0036156">
    <property type="term" value="C:inner dynein arm"/>
    <property type="evidence" value="ECO:0007669"/>
    <property type="project" value="UniProtKB-ARBA"/>
</dbReference>
<evidence type="ECO:0000256" key="11">
    <source>
        <dbReference type="ARBA" id="ARBA00023054"/>
    </source>
</evidence>
<dbReference type="GO" id="GO:0036159">
    <property type="term" value="P:inner dynein arm assembly"/>
    <property type="evidence" value="ECO:0007669"/>
    <property type="project" value="UniProtKB-ARBA"/>
</dbReference>
<dbReference type="Gene3D" id="1.20.1270.280">
    <property type="match status" value="1"/>
</dbReference>
<dbReference type="InterPro" id="IPR026983">
    <property type="entry name" value="DHC"/>
</dbReference>
<feature type="domain" description="Dynein heavy chain AAA lid" evidence="29">
    <location>
        <begin position="4097"/>
        <end position="4235"/>
    </location>
</feature>
<evidence type="ECO:0000313" key="34">
    <source>
        <dbReference type="Proteomes" id="UP000002226"/>
    </source>
</evidence>
<dbReference type="Gene3D" id="3.40.50.300">
    <property type="entry name" value="P-loop containing nucleotide triphosphate hydrolases"/>
    <property type="match status" value="5"/>
</dbReference>
<evidence type="ECO:0000256" key="16">
    <source>
        <dbReference type="ARBA" id="ARBA00054075"/>
    </source>
</evidence>
<evidence type="ECO:0000313" key="33">
    <source>
        <dbReference type="EMBL" id="ESS30947.1"/>
    </source>
</evidence>
<evidence type="ECO:0000256" key="14">
    <source>
        <dbReference type="ARBA" id="ARBA00023212"/>
    </source>
</evidence>
<dbReference type="FunFam" id="1.20.920.20:FF:000001">
    <property type="entry name" value="dynein heavy chain 2, axonemal"/>
    <property type="match status" value="1"/>
</dbReference>
<dbReference type="Pfam" id="PF22597">
    <property type="entry name" value="DYN_lid"/>
    <property type="match status" value="1"/>
</dbReference>
<keyword evidence="11 19" id="KW-0175">Coiled coil</keyword>
<dbReference type="Pfam" id="PF12777">
    <property type="entry name" value="MT"/>
    <property type="match status" value="1"/>
</dbReference>
<evidence type="ECO:0000256" key="1">
    <source>
        <dbReference type="ARBA" id="ARBA00004230"/>
    </source>
</evidence>
<evidence type="ECO:0000256" key="7">
    <source>
        <dbReference type="ARBA" id="ARBA00022741"/>
    </source>
</evidence>
<dbReference type="FunFam" id="3.40.50.300:FF:000153">
    <property type="entry name" value="Dynein axonemal heavy chain 1"/>
    <property type="match status" value="1"/>
</dbReference>
<dbReference type="FunFam" id="3.40.50.300:FF:000044">
    <property type="entry name" value="Dynein heavy chain 5, axonemal"/>
    <property type="match status" value="1"/>
</dbReference>
<evidence type="ECO:0000256" key="2">
    <source>
        <dbReference type="ARBA" id="ARBA00004430"/>
    </source>
</evidence>
<organism evidence="33 34">
    <name type="scientific">Toxoplasma gondii (strain ATCC 50861 / VEG)</name>
    <dbReference type="NCBI Taxonomy" id="432359"/>
    <lineage>
        <taxon>Eukaryota</taxon>
        <taxon>Sar</taxon>
        <taxon>Alveolata</taxon>
        <taxon>Apicomplexa</taxon>
        <taxon>Conoidasida</taxon>
        <taxon>Coccidia</taxon>
        <taxon>Eucoccidiorida</taxon>
        <taxon>Eimeriorina</taxon>
        <taxon>Sarcocystidae</taxon>
        <taxon>Toxoplasma</taxon>
    </lineage>
</organism>
<dbReference type="Pfam" id="PF12775">
    <property type="entry name" value="AAA_7"/>
    <property type="match status" value="1"/>
</dbReference>
<dbReference type="eggNOG" id="KOG3595">
    <property type="taxonomic scope" value="Eukaryota"/>
</dbReference>
<evidence type="ECO:0000256" key="15">
    <source>
        <dbReference type="ARBA" id="ARBA00023273"/>
    </source>
</evidence>
<dbReference type="PANTHER" id="PTHR45703">
    <property type="entry name" value="DYNEIN HEAVY CHAIN"/>
    <property type="match status" value="1"/>
</dbReference>
<keyword evidence="15" id="KW-0966">Cell projection</keyword>
<evidence type="ECO:0000259" key="28">
    <source>
        <dbReference type="Pfam" id="PF17852"/>
    </source>
</evidence>
<dbReference type="InterPro" id="IPR041658">
    <property type="entry name" value="AAA_lid_11"/>
</dbReference>
<dbReference type="Pfam" id="PF08393">
    <property type="entry name" value="DHC_N2"/>
    <property type="match status" value="1"/>
</dbReference>
<evidence type="ECO:0000256" key="4">
    <source>
        <dbReference type="ARBA" id="ARBA00022490"/>
    </source>
</evidence>
<dbReference type="InterPro" id="IPR035699">
    <property type="entry name" value="AAA_6"/>
</dbReference>
<comment type="subcellular location">
    <subcellularLocation>
        <location evidence="1">Cell projection</location>
        <location evidence="1">Cilium</location>
        <location evidence="1">Flagellum</location>
    </subcellularLocation>
    <subcellularLocation>
        <location evidence="2">Cytoplasm</location>
        <location evidence="2">Cytoskeleton</location>
        <location evidence="2">Cilium axoneme</location>
    </subcellularLocation>
</comment>
<dbReference type="GO" id="GO:0008017">
    <property type="term" value="F:microtubule binding"/>
    <property type="evidence" value="ECO:0007669"/>
    <property type="project" value="UniProtKB-ARBA"/>
</dbReference>
<evidence type="ECO:0000256" key="6">
    <source>
        <dbReference type="ARBA" id="ARBA00022737"/>
    </source>
</evidence>
<feature type="domain" description="Dynein 2 heavy chain 1 cytoplasmic ATPase lid" evidence="31">
    <location>
        <begin position="2692"/>
        <end position="2774"/>
    </location>
</feature>
<feature type="domain" description="Dynein heavy chain region D6 P-loop" evidence="21">
    <location>
        <begin position="3953"/>
        <end position="4063"/>
    </location>
</feature>
<dbReference type="FunFam" id="1.10.287.2620:FF:000002">
    <property type="entry name" value="Dynein heavy chain 2, axonemal"/>
    <property type="match status" value="1"/>
</dbReference>
<dbReference type="FunFam" id="1.10.8.1220:FF:000001">
    <property type="entry name" value="Dynein axonemal heavy chain 5"/>
    <property type="match status" value="1"/>
</dbReference>
<dbReference type="Gene3D" id="3.20.180.20">
    <property type="entry name" value="Dynein heavy chain, N-terminal domain 2"/>
    <property type="match status" value="1"/>
</dbReference>
<dbReference type="InterPro" id="IPR043160">
    <property type="entry name" value="Dynein_C_barrel"/>
</dbReference>
<evidence type="ECO:0000259" key="32">
    <source>
        <dbReference type="Pfam" id="PF25007"/>
    </source>
</evidence>
<keyword evidence="8" id="KW-0067">ATP-binding</keyword>
<evidence type="ECO:0000256" key="8">
    <source>
        <dbReference type="ARBA" id="ARBA00022840"/>
    </source>
</evidence>
<evidence type="ECO:0000259" key="30">
    <source>
        <dbReference type="Pfam" id="PF18199"/>
    </source>
</evidence>
<feature type="domain" description="Dynein heavy chain AAA 5 extension" evidence="28">
    <location>
        <begin position="2367"/>
        <end position="2482"/>
    </location>
</feature>
<feature type="region of interest" description="Disordered" evidence="20">
    <location>
        <begin position="1"/>
        <end position="21"/>
    </location>
</feature>
<dbReference type="PANTHER" id="PTHR45703:SF32">
    <property type="entry name" value="DYNEINS HEAVY CHAIN"/>
    <property type="match status" value="1"/>
</dbReference>
<dbReference type="Pfam" id="PF03028">
    <property type="entry name" value="Dynein_heavy"/>
    <property type="match status" value="1"/>
</dbReference>
<protein>
    <recommendedName>
        <fullName evidence="18">Dynein-1, subspecies f</fullName>
    </recommendedName>
</protein>
<comment type="caution">
    <text evidence="33">The sequence shown here is derived from an EMBL/GenBank/DDBJ whole genome shotgun (WGS) entry which is preliminary data.</text>
</comment>
<dbReference type="GO" id="GO:0008569">
    <property type="term" value="F:minus-end-directed microtubule motor activity"/>
    <property type="evidence" value="ECO:0007669"/>
    <property type="project" value="InterPro"/>
</dbReference>
<dbReference type="InterPro" id="IPR024743">
    <property type="entry name" value="Dynein_HC_stalk"/>
</dbReference>
<dbReference type="Proteomes" id="UP000002226">
    <property type="component" value="Unassembled WGS sequence"/>
</dbReference>
<evidence type="ECO:0000259" key="22">
    <source>
        <dbReference type="Pfam" id="PF08385"/>
    </source>
</evidence>
<evidence type="ECO:0000259" key="26">
    <source>
        <dbReference type="Pfam" id="PF12780"/>
    </source>
</evidence>
<evidence type="ECO:0000259" key="24">
    <source>
        <dbReference type="Pfam" id="PF12774"/>
    </source>
</evidence>
<dbReference type="Gene3D" id="6.10.140.1060">
    <property type="match status" value="1"/>
</dbReference>
<keyword evidence="6" id="KW-0677">Repeat</keyword>
<dbReference type="GO" id="GO:0005524">
    <property type="term" value="F:ATP binding"/>
    <property type="evidence" value="ECO:0007669"/>
    <property type="project" value="UniProtKB-KW"/>
</dbReference>
<dbReference type="InterPro" id="IPR043157">
    <property type="entry name" value="Dynein_AAA1S"/>
</dbReference>
<dbReference type="InterPro" id="IPR004273">
    <property type="entry name" value="Dynein_heavy_D6_P-loop"/>
</dbReference>
<evidence type="ECO:0000256" key="19">
    <source>
        <dbReference type="SAM" id="Coils"/>
    </source>
</evidence>
<evidence type="ECO:0000256" key="10">
    <source>
        <dbReference type="ARBA" id="ARBA00023017"/>
    </source>
</evidence>
<dbReference type="FunFam" id="1.20.140.100:FF:000001">
    <property type="entry name" value="dynein heavy chain 17, axonemal"/>
    <property type="match status" value="1"/>
</dbReference>
<evidence type="ECO:0000256" key="9">
    <source>
        <dbReference type="ARBA" id="ARBA00022846"/>
    </source>
</evidence>
<dbReference type="InterPro" id="IPR013594">
    <property type="entry name" value="Dynein_heavy_tail"/>
</dbReference>
<dbReference type="Gene3D" id="3.10.490.20">
    <property type="match status" value="1"/>
</dbReference>
<dbReference type="InterPro" id="IPR056759">
    <property type="entry name" value="DYH2-5-8_CC"/>
</dbReference>
<evidence type="ECO:0000259" key="25">
    <source>
        <dbReference type="Pfam" id="PF12777"/>
    </source>
</evidence>
<feature type="domain" description="Dynein heavy chain linker" evidence="23">
    <location>
        <begin position="1322"/>
        <end position="1725"/>
    </location>
</feature>
<keyword evidence="13" id="KW-0505">Motor protein</keyword>
<dbReference type="InterPro" id="IPR054354">
    <property type="entry name" value="DYNC2H1-like_lid"/>
</dbReference>
<dbReference type="Pfam" id="PF17852">
    <property type="entry name" value="Dynein_AAA_lid"/>
    <property type="match status" value="1"/>
</dbReference>
<keyword evidence="12" id="KW-0969">Cilium</keyword>
<proteinExistence type="inferred from homology"/>
<dbReference type="Gene3D" id="1.20.58.1120">
    <property type="match status" value="1"/>
</dbReference>
<dbReference type="GO" id="GO:0005874">
    <property type="term" value="C:microtubule"/>
    <property type="evidence" value="ECO:0007669"/>
    <property type="project" value="UniProtKB-KW"/>
</dbReference>
<dbReference type="FunFam" id="1.20.920.30:FF:000005">
    <property type="entry name" value="Dynein, axonemal, heavy chain 2"/>
    <property type="match status" value="1"/>
</dbReference>
<name>V4ZF03_TOXGV</name>
<keyword evidence="10" id="KW-0243">Dynein</keyword>
<evidence type="ECO:0000256" key="12">
    <source>
        <dbReference type="ARBA" id="ARBA00023069"/>
    </source>
</evidence>
<feature type="coiled-coil region" evidence="19">
    <location>
        <begin position="3650"/>
        <end position="3677"/>
    </location>
</feature>
<dbReference type="Gene3D" id="1.10.287.2620">
    <property type="match status" value="1"/>
</dbReference>
<dbReference type="OMA" id="ILKNDMQ"/>
<evidence type="ECO:0000259" key="23">
    <source>
        <dbReference type="Pfam" id="PF08393"/>
    </source>
</evidence>
<dbReference type="GO" id="GO:0060294">
    <property type="term" value="P:cilium movement involved in cell motility"/>
    <property type="evidence" value="ECO:0007669"/>
    <property type="project" value="UniProtKB-ARBA"/>
</dbReference>
<dbReference type="VEuPathDB" id="ToxoDB:TGVEG_235920"/>
<feature type="domain" description="Dynein heavy chain ATP-binding dynein motor region" evidence="27">
    <location>
        <begin position="3481"/>
        <end position="3702"/>
    </location>
</feature>
<evidence type="ECO:0000259" key="27">
    <source>
        <dbReference type="Pfam" id="PF12781"/>
    </source>
</evidence>
<dbReference type="InterPro" id="IPR024317">
    <property type="entry name" value="Dynein_heavy_chain_D4_dom"/>
</dbReference>
<keyword evidence="34" id="KW-1185">Reference proteome</keyword>
<comment type="similarity">
    <text evidence="3">Belongs to the dynein heavy chain family.</text>
</comment>
<dbReference type="FunFam" id="3.40.50.300:FF:002141">
    <property type="entry name" value="Dynein heavy chain"/>
    <property type="match status" value="1"/>
</dbReference>
<dbReference type="InterPro" id="IPR042228">
    <property type="entry name" value="Dynein_linker_3"/>
</dbReference>
<feature type="domain" description="Dynein heavy chain tail" evidence="22">
    <location>
        <begin position="211"/>
        <end position="796"/>
    </location>
</feature>
<dbReference type="FunFam" id="3.40.50.300:FF:000049">
    <property type="entry name" value="Dynein, axonemal, heavy chain 5"/>
    <property type="match status" value="1"/>
</dbReference>
<dbReference type="InterPro" id="IPR035706">
    <property type="entry name" value="AAA_9"/>
</dbReference>
<dbReference type="OrthoDB" id="424516at2759"/>
<feature type="domain" description="Dynein heavy chain AAA module D4" evidence="26">
    <location>
        <begin position="2849"/>
        <end position="3108"/>
    </location>
</feature>
<dbReference type="Pfam" id="PF12780">
    <property type="entry name" value="AAA_8"/>
    <property type="match status" value="1"/>
</dbReference>
<dbReference type="Gene3D" id="1.10.8.1220">
    <property type="match status" value="1"/>
</dbReference>
<reference evidence="33" key="1">
    <citation type="submission" date="2007-03" db="EMBL/GenBank/DDBJ databases">
        <authorList>
            <person name="Paulsen I."/>
        </authorList>
    </citation>
    <scope>NUCLEOTIDE SEQUENCE</scope>
    <source>
        <strain evidence="33">VEG</strain>
    </source>
</reference>
<dbReference type="Gene3D" id="1.20.140.100">
    <property type="entry name" value="Dynein heavy chain, N-terminal domain 2"/>
    <property type="match status" value="1"/>
</dbReference>
<dbReference type="InterPro" id="IPR041228">
    <property type="entry name" value="Dynein_C"/>
</dbReference>
<feature type="domain" description="Dynein axonemal heavy chain 2/5/8 coiled-coil" evidence="32">
    <location>
        <begin position="1134"/>
        <end position="1244"/>
    </location>
</feature>
<dbReference type="Pfam" id="PF25007">
    <property type="entry name" value="DYH2-5-8_CC"/>
    <property type="match status" value="1"/>
</dbReference>
<dbReference type="InterPro" id="IPR027417">
    <property type="entry name" value="P-loop_NTPase"/>
</dbReference>
<dbReference type="Gene3D" id="1.20.920.30">
    <property type="match status" value="1"/>
</dbReference>
<feature type="domain" description="Dynein heavy chain hydrolytic ATP-binding dynein motor region" evidence="24">
    <location>
        <begin position="1880"/>
        <end position="2211"/>
    </location>
</feature>
<dbReference type="STRING" id="432359.V4ZF03"/>
<dbReference type="FunFam" id="1.10.8.710:FF:000001">
    <property type="entry name" value="Dynein axonemal heavy chain 2"/>
    <property type="match status" value="1"/>
</dbReference>
<feature type="domain" description="Dynein heavy chain coiled coil stalk" evidence="25">
    <location>
        <begin position="3122"/>
        <end position="3456"/>
    </location>
</feature>
<keyword evidence="5" id="KW-0493">Microtubule</keyword>
<feature type="coiled-coil region" evidence="19">
    <location>
        <begin position="3336"/>
        <end position="3405"/>
    </location>
</feature>
<evidence type="ECO:0000259" key="29">
    <source>
        <dbReference type="Pfam" id="PF18198"/>
    </source>
</evidence>
<dbReference type="InterPro" id="IPR013602">
    <property type="entry name" value="Dynein_heavy_linker"/>
</dbReference>
<sequence>MSAVGGYGSGRPTETGESGFLENGSTERVLLDADACAAWLKPRLPFSTFDAEEHWSPAYGESFLAWCQDATQARLFVHFDKPADGAPHLRFVRNRIPEDVRSAEIDEFVFFAKRTSTPITAVNLNEQVFFTCIRGDMLKYLLTLIGGVYVPLSMKEHGWPETIRKDFTGQLQRFLATVTENIYKAKGATLLYVPIDDLSDLEVALKDKDLVQRLEATVIHWTRQIKEVMMVQDTTQEADNTGHLDEIRFWRERAVNFSRLMEQFKSQAVQRIFQLLERSKSTYLKQFRVVQADVEQASLEAEDNLRFLSALEKPSEKLAQAKPKEIPSILRQLLNSVRMIWSTSTYYNTSDRISGLLRKISSEVIKRCQAAIDLNSIWSGVVDDAMTSLEQSIECGRAWKGLYQPMCKLVKRYSQGREWDFPEGAVFAEIDAFVQRCCDLLEVCECQRHFNTRAQQIVLPLFGGLRCKEVTRSIYEIEDSFAKGLRRLRDLDYFVLDVKAARWHDDFAVFKNQVKDLEFMYKNVITSALEGVQTVDGACQVYDAFYLLAKRTRIKKFLEKKSADVWTLFIQDLTLVKRQFEYIRKNPTQSLSVPYQHPPHAGLGLWARGLILKIQNQMDTLDSMHYLPSCREAEVARENFNSIRSMLVSFTEQSFEEWTQELNALDGNTAALAKSLERPLLIRADANILSRGRGGQLESNFDKTLLKNLQEAYFWQKMHNQGINLPYAAHEMLRQRDKLMALREHVLRVVREYNLTLETIAPDERRLFQQHIKTLDKKVAPGIQKLTWNSKGIKEFFVRDTCRECQVVYGFVRRFQTNHQTILNHCKGISELHFLSIDRRKIYADEEFRQAQAAKKVEMEAYLSEAHAGISAVLQDSQRLFEDHPPEIQREWKMYVEKVDKRVGDALKKAVRTSLQELSKVLNPADGKNSTVDVAPLFKVYAVLDSHNRMDFKPTMADLKELLQVVCKDLCLTLHVVPRLWEYLQTLKERDSEFPDDDNSEREEHRAEGEPKAEGKKQLSTFYAMISKDDDCVRIVVQIMKGMANCALKLQERLKWWHNNYHPIVSQNKEDIIRKYARTERPLPVICTNIQRYKELQADIQQEEFKITLCFLEADFTLLKQALMKHCQQWQAQLVAYLHRNALLEADNLLAYFTSNAERLRQVPTTTEEIREKLNLWHRCKADIPYLEDRIRPIEEQFAKLAELDVQIPEFEDTKLQSLRPRAQQFESMLEETEVMLNKTKKSMAADIEMLMQAVGKQAADLFKQFSASAPFDGVAFNYDSQIAFNTIALYRGEVQKLRDSEERLKPKLEFFELEAMQYKELAKMESDFQMLTDIWTLAEQWESEWNRIKMKALYDLSMSDLELTADAFQGRLVKMKEIRTWPIWRKCQQEVDQFRKGLPLISNLRSPALRERHWLRLKKEVAEPFDPHSKEFTLNSVVQLDLVRRADLIGRLADEARKEFKIETALQEIASTWKNMQLDIGPHKDMLLKLKSNDDLFNILEENILALSVMKSNQYHLPFKDEVDYWETTLAHISEAIEWLLQVQKQWIYLENVFRGSDDIRSMLPQEATVFDGVHVMFVGLLFRLQADTSVLRACTIPGLVADLNEMNDKLDRLQKSLDDYLENKRQEFPRFYFLSNSDLLEILGHSKEPDQIQKHIKKIFEGIKLLDLIPPGEQTKAWDAEGMIAPDGEKVKFQPKNVVLEGPVEVWLNKVEKGMRETLKRLLVSTHQANLAKGTKKERWVLECCGQLAITSSQIAWTSDTENALRKIAKGNKNALKQLKKQQCRYLSKLIDLVRKPLTPVEQSKIVSLITIEVHARDVQEKLIQMRCENDNCFVWKSQLRFELRDDIVEDKQGNSSSAPGLGVMACHVRQTETSLPYGYEYQGNNGRLVITPLTDKCYMTLTMALHLKLGGSPQGPAGTGKTETVRDLGKGVAKLVLVFNCSDALDYISLGRIFSGLAQSGTWGCFDEFNRIEIEVLSVVAQQISVIQHALRFQNFKFLFEGHRVRLDPYCGIFITMNPGYAGRTELPDNLTSLFRPVAMMVPDLVMICEITLMAEGFEDARVLSKKIITLYQLMTQQLSKQDHYDFGLRAIRAVLSRAGQIRRSGGDQTEQDVLIRAILDMNASRTVTDDSFLFNALMSDLFPETDLTQVDAVQTPSGALRRHRSHRWLGRCSFIVDHIAVKATQLFLTMQTRHGNMLVGKSLTGKTTTWSILQKALYFEAVKTWVINPKSLDVNELYGRFNIQTLEWTDGILSAIVREVCQDTRLTHKWIILDGPVDPLWIESMNSLLDDNKTLTLINGDRIAMPPQVSLLFEVENLAAASPATVSRVGMVYMDPGDLDWKPYVQSWLARNFQNVEMQTFVAQLFGKYLDKVLKVVRGECTELVPITDMNGVISLCKLYEVFAGRLTPDLQGEKQFSMVEKVFAFSVVWSLGASVDAASRPLVDRCIRQIEPSFPPGHLVYDYFLNYEKQDWKLWEDRLPSQYRPFEGTPFHKIIVPTVDVLRNGHVLSGLILHRRHALCVGQTGTGKTSSILTTVMQELPESTHATLIINFSAQTSSKKTQQIIEGKLEKRVKDKYGPPGNKRLACFVDDLNLPRKDTFGSQPPLELLRQLIDYGCWYDRGKQTVKYVQDTQILAAMGPPGGGRSVIPARLQSRFNLLNFTEPDEQQVKRIFNTLAIHKFSDFREDIKTNAENLAAATISLFEQVREQFLPKPDKPHYLFNMRDMSRVFQGIYQAEPHVYEDRDSILRLWLHECMRVFHDRLASEEDRGELLHILDGVLDKTLQMGVKDICRAEKDLIFVALPFDSTPGAEASYDEVSDKQMLKTFLTAKLEEYNERSLRGRMPVVLFKDAIEHCCRIFRILCLPNGHATLVGVGGSGRHSLTLFACFLADQQCFQIEVNRDYGHPEFQEDLKKLYNATGVDGKRTTFLLSDANILSESFIEDVHNMLSSGEVSNLFTTDEFSAISAELEKAAKAAGVNPSNRDAMHDFFLSRVRENLHIVFCVRPIGQQLRDYCRNYPGVVNNTTIDWFFPWPEDALTEVAATFLVDSTVEVEHRQSITQVVSAAHASVIAESERMFAEMKRRNYVTPTKFLELVQGYIRLYREKTEEVQELVHKLTVGLHKLVETRAQVEVMGTELERKKEIVAKKQTECQDLLVVIVEKRSVADEQKKQVEADSDRISKEEVETKILSEDARRDLAKAMPALEAAIDALEKLDKKSVAEVKAYTKPPDLVVKTMAAVMTVMEKTPSWAQAKVELNDPSFLTKVKNFDKDSISNNTLKKIEKFTKDPTFAPNNVLKVSRAAGALCMWVHAMQMYAEVYREVEPKRLRLRLAEEQLEKKQMDLLASTQRLQDIQQRLEELKDQYNASIRTKDELNASAEELKLKMERAESLIAGLAGERDRWEISLAQSTEKLKALPGDCLVAAAFMAYAGPFNADYRKRLVTQSWVPLVSTFNIPHNPNFDFADFLARPIDVRQWNLQGLPSDRFSTENGVLVTMSRRWPLMIDPQNQATKWIRRLEAANDLRLVDPETRNYMRVITTAVENGKPLLMERVQNGIDPSLESLLAQRITDVGGSPSIRIGDVVVRYNTNFRFYLTTKMSNPHFMPEIASSVNLVNFIVKEDGLTAQLLAIVVMKEEPRLEEQKNELVVSLAEGRRRLQDLEDEILRLLTNSQGSLLDDVELITALQESKSIAGEVTRQIEVSEQTMQKIDQARDAYKPCGIRASVLFFVLHDLIVADPMYQFSLDSYVELFVSSIEKTKEDNAMTTSVEEHVQILNSYHTVAVYRNACLGLFEKHKLLLSLHLTTSILQSRGQLNREEYQFLLTGASVADRRNQAQNPDPDWISESVWDSICELSKLQNFQGFQTSYEQSLRDWRKWYATVEPERESLPGEWQTRLDSLQRLLIIRSLRPDRFLPAATRFIAETMDGRFVDSPPLNLEAVFNASKNTIPLIFVLSKVDPTGQLMALASAKNVQAIAVALGQGQSARAEKLIREGARHGFWVFLANCHLALSWLPTMEKIIEEVTESDPHENFRLWLSSEPHPDFPIALLQRSTKITTEPPKGLKSNLQRLLLQHTDEDLNRVKCGDDRYRRLFFALCWLHAVLLERRKFKSVGWNVPYDFNDSDFLVSDNILSIYVEQYSNDMPWEALRYMIADACYGGRVTDDKDLRLLRVYCADFFCPQALQPDFSFSSSGTYYIPEDTTLTGLSNYVRDLSVIDPPEAFSQHVNAEISSQIADAESLLSTLLLLQPPGTTVQSAGGAGKPEDQVYRICETVEQEWPADIDYPLIVARGEGDVSPLRVVLLQEVQRFNRLLQFVRESLGSLKKGLVGLAVMSDEVELVMQALEKSKVPEAWKFAYPSVKSLSSWVLDLKERVEFMSKWGLERIPKVFWLGGFTYPSGFLTALLQQFARRNTLSIDTLNFDFLVQTTGDENQIAQPPKEGAYIKKMYLEGASWNWESHCLRDSEPMKLITDMPIIHFKPVARRRATTETTYMCPLYMYPIRTGTRERPSLVTVVELKSGGVDSSFWVKRGTALLLSKSD</sequence>
<dbReference type="GO" id="GO:0045505">
    <property type="term" value="F:dynein intermediate chain binding"/>
    <property type="evidence" value="ECO:0007669"/>
    <property type="project" value="InterPro"/>
</dbReference>